<evidence type="ECO:0000313" key="4">
    <source>
        <dbReference type="Proteomes" id="UP000199256"/>
    </source>
</evidence>
<dbReference type="InterPro" id="IPR006015">
    <property type="entry name" value="Universal_stress_UspA"/>
</dbReference>
<evidence type="ECO:0000256" key="1">
    <source>
        <dbReference type="ARBA" id="ARBA00008791"/>
    </source>
</evidence>
<dbReference type="InterPro" id="IPR014729">
    <property type="entry name" value="Rossmann-like_a/b/a_fold"/>
</dbReference>
<comment type="similarity">
    <text evidence="1">Belongs to the universal stress protein A family.</text>
</comment>
<proteinExistence type="inferred from homology"/>
<dbReference type="PRINTS" id="PR01438">
    <property type="entry name" value="UNVRSLSTRESS"/>
</dbReference>
<feature type="domain" description="UspA" evidence="2">
    <location>
        <begin position="4"/>
        <end position="146"/>
    </location>
</feature>
<dbReference type="SUPFAM" id="SSF52402">
    <property type="entry name" value="Adenine nucleotide alpha hydrolases-like"/>
    <property type="match status" value="2"/>
</dbReference>
<dbReference type="Proteomes" id="UP000199256">
    <property type="component" value="Unassembled WGS sequence"/>
</dbReference>
<organism evidence="3 4">
    <name type="scientific">Ectothiorhodospira marina</name>
    <dbReference type="NCBI Taxonomy" id="1396821"/>
    <lineage>
        <taxon>Bacteria</taxon>
        <taxon>Pseudomonadati</taxon>
        <taxon>Pseudomonadota</taxon>
        <taxon>Gammaproteobacteria</taxon>
        <taxon>Chromatiales</taxon>
        <taxon>Ectothiorhodospiraceae</taxon>
        <taxon>Ectothiorhodospira</taxon>
    </lineage>
</organism>
<protein>
    <submittedName>
        <fullName evidence="3">Nucleotide-binding universal stress protein, UspA family</fullName>
    </submittedName>
</protein>
<dbReference type="AlphaFoldDB" id="A0A1H7Q4A7"/>
<name>A0A1H7Q4A7_9GAMM</name>
<keyword evidence="4" id="KW-1185">Reference proteome</keyword>
<feature type="domain" description="UspA" evidence="2">
    <location>
        <begin position="153"/>
        <end position="295"/>
    </location>
</feature>
<dbReference type="PANTHER" id="PTHR46268">
    <property type="entry name" value="STRESS RESPONSE PROTEIN NHAX"/>
    <property type="match status" value="1"/>
</dbReference>
<dbReference type="CDD" id="cd00293">
    <property type="entry name" value="USP-like"/>
    <property type="match status" value="2"/>
</dbReference>
<dbReference type="PANTHER" id="PTHR46268:SF6">
    <property type="entry name" value="UNIVERSAL STRESS PROTEIN UP12"/>
    <property type="match status" value="1"/>
</dbReference>
<reference evidence="4" key="1">
    <citation type="submission" date="2016-10" db="EMBL/GenBank/DDBJ databases">
        <authorList>
            <person name="Varghese N."/>
            <person name="Submissions S."/>
        </authorList>
    </citation>
    <scope>NUCLEOTIDE SEQUENCE [LARGE SCALE GENOMIC DNA]</scope>
    <source>
        <strain evidence="4">DSM 241</strain>
    </source>
</reference>
<dbReference type="RefSeq" id="WP_090254924.1">
    <property type="nucleotide sequence ID" value="NZ_FOAA01000016.1"/>
</dbReference>
<accession>A0A1H7Q4A7</accession>
<dbReference type="Gene3D" id="3.40.50.620">
    <property type="entry name" value="HUPs"/>
    <property type="match status" value="2"/>
</dbReference>
<dbReference type="OrthoDB" id="5567285at2"/>
<sequence>MKLEKILYATDLSPGADDAGRRALQLARDHGANLRVINVVNAPVVNDEIMRRLRGSPGDMMADLAEATEMAMRDRMQALGASDEDDIDYHCIQGQGHKQILAEARTYGADLMVVGSHGERTLQDVLLGTTTQNLVHHTDRPVLVVKRPVDGPYERVVVPVDFSKRTRSALELGASLAPGQKLHAVHAHNLDALDNVLRNRVDRGEVDRIKSEVSAERQQELDAFLVSCDVSPEQVESHLRMGYAPDVLDRAVLEWQAQLVVMGTHGRNRLQDALLGGVARRVVHQVKDADVLLVRA</sequence>
<dbReference type="InterPro" id="IPR006016">
    <property type="entry name" value="UspA"/>
</dbReference>
<gene>
    <name evidence="3" type="ORF">SAMN05444515_11616</name>
</gene>
<dbReference type="EMBL" id="FOAA01000016">
    <property type="protein sequence ID" value="SEL42548.1"/>
    <property type="molecule type" value="Genomic_DNA"/>
</dbReference>
<evidence type="ECO:0000313" key="3">
    <source>
        <dbReference type="EMBL" id="SEL42548.1"/>
    </source>
</evidence>
<evidence type="ECO:0000259" key="2">
    <source>
        <dbReference type="Pfam" id="PF00582"/>
    </source>
</evidence>
<dbReference type="Pfam" id="PF00582">
    <property type="entry name" value="Usp"/>
    <property type="match status" value="2"/>
</dbReference>
<dbReference type="STRING" id="1396821.SAMN05444515_11616"/>